<dbReference type="AlphaFoldDB" id="A0AAD7CHK3"/>
<dbReference type="Gene3D" id="3.40.50.2000">
    <property type="entry name" value="Glycogen Phosphorylase B"/>
    <property type="match status" value="2"/>
</dbReference>
<evidence type="ECO:0000256" key="2">
    <source>
        <dbReference type="ARBA" id="ARBA00022679"/>
    </source>
</evidence>
<dbReference type="InterPro" id="IPR002213">
    <property type="entry name" value="UDP_glucos_trans"/>
</dbReference>
<dbReference type="CDD" id="cd03784">
    <property type="entry name" value="GT1_Gtf-like"/>
    <property type="match status" value="1"/>
</dbReference>
<protein>
    <recommendedName>
        <fullName evidence="5">Glycosyltransferase family 1 protein</fullName>
    </recommendedName>
</protein>
<organism evidence="3 4">
    <name type="scientific">Mycena rosella</name>
    <name type="common">Pink bonnet</name>
    <name type="synonym">Agaricus rosellus</name>
    <dbReference type="NCBI Taxonomy" id="1033263"/>
    <lineage>
        <taxon>Eukaryota</taxon>
        <taxon>Fungi</taxon>
        <taxon>Dikarya</taxon>
        <taxon>Basidiomycota</taxon>
        <taxon>Agaricomycotina</taxon>
        <taxon>Agaricomycetes</taxon>
        <taxon>Agaricomycetidae</taxon>
        <taxon>Agaricales</taxon>
        <taxon>Marasmiineae</taxon>
        <taxon>Mycenaceae</taxon>
        <taxon>Mycena</taxon>
    </lineage>
</organism>
<evidence type="ECO:0008006" key="5">
    <source>
        <dbReference type="Google" id="ProtNLM"/>
    </source>
</evidence>
<dbReference type="GO" id="GO:0035251">
    <property type="term" value="F:UDP-glucosyltransferase activity"/>
    <property type="evidence" value="ECO:0007669"/>
    <property type="project" value="TreeGrafter"/>
</dbReference>
<accession>A0AAD7CHK3</accession>
<comment type="caution">
    <text evidence="3">The sequence shown here is derived from an EMBL/GenBank/DDBJ whole genome shotgun (WGS) entry which is preliminary data.</text>
</comment>
<reference evidence="3" key="1">
    <citation type="submission" date="2023-03" db="EMBL/GenBank/DDBJ databases">
        <title>Massive genome expansion in bonnet fungi (Mycena s.s.) driven by repeated elements and novel gene families across ecological guilds.</title>
        <authorList>
            <consortium name="Lawrence Berkeley National Laboratory"/>
            <person name="Harder C.B."/>
            <person name="Miyauchi S."/>
            <person name="Viragh M."/>
            <person name="Kuo A."/>
            <person name="Thoen E."/>
            <person name="Andreopoulos B."/>
            <person name="Lu D."/>
            <person name="Skrede I."/>
            <person name="Drula E."/>
            <person name="Henrissat B."/>
            <person name="Morin E."/>
            <person name="Kohler A."/>
            <person name="Barry K."/>
            <person name="LaButti K."/>
            <person name="Morin E."/>
            <person name="Salamov A."/>
            <person name="Lipzen A."/>
            <person name="Mereny Z."/>
            <person name="Hegedus B."/>
            <person name="Baldrian P."/>
            <person name="Stursova M."/>
            <person name="Weitz H."/>
            <person name="Taylor A."/>
            <person name="Grigoriev I.V."/>
            <person name="Nagy L.G."/>
            <person name="Martin F."/>
            <person name="Kauserud H."/>
        </authorList>
    </citation>
    <scope>NUCLEOTIDE SEQUENCE</scope>
    <source>
        <strain evidence="3">CBHHK067</strain>
    </source>
</reference>
<dbReference type="Pfam" id="PF00201">
    <property type="entry name" value="UDPGT"/>
    <property type="match status" value="1"/>
</dbReference>
<dbReference type="PANTHER" id="PTHR48047">
    <property type="entry name" value="GLYCOSYLTRANSFERASE"/>
    <property type="match status" value="1"/>
</dbReference>
<dbReference type="Proteomes" id="UP001221757">
    <property type="component" value="Unassembled WGS sequence"/>
</dbReference>
<evidence type="ECO:0000256" key="1">
    <source>
        <dbReference type="ARBA" id="ARBA00009995"/>
    </source>
</evidence>
<keyword evidence="4" id="KW-1185">Reference proteome</keyword>
<evidence type="ECO:0000313" key="4">
    <source>
        <dbReference type="Proteomes" id="UP001221757"/>
    </source>
</evidence>
<sequence length="510" mass="54998">MPPHPPFDAHAVVFTAGLWGHTRPMCAFAARLVNARPNIVVSFMTIPGVISKSREEIPFGAFIALPEGVNFFNSNLEGVEDDFIKAYETLLAEDLPFPSVFVVEMSMPNAHGIVRARSKGITKVITWCPISLPFVVSAIQSCGEASVDSVIDGLKSRALLEGKSHQELADDFFRKPLKGDVYAPPDLPEISDYELFPQQIEDAPFGPRGEVLLSATRGLMNCDGSIGVSSRVIEPATCAWVQTALSKTGGAFFALGPLMPAVTSASLGATQKGEFAQSESESTDVSLFLDRMFKEKGAHSVLYISFGSIWQPLEPPKFWAFLEAVVEKQIPFILTDLGSHPPLPAHLQSAVAEGALGLLRKWVPQQFILSHPATGWFLTHCGVNGTLESLSAGVPMICWPLVYDQPTLAMSVSQVLGCGFELEEVRQGLGLKYRASTGKTPVGTVEAVKAEAMDVLTRAFSGAEGRTAREKVEQVATKLGTAWDSGCEGVPEGTCAADLRKFIEIYLPVV</sequence>
<dbReference type="EMBL" id="JARKIE010000364">
    <property type="protein sequence ID" value="KAJ7649300.1"/>
    <property type="molecule type" value="Genomic_DNA"/>
</dbReference>
<name>A0AAD7CHK3_MYCRO</name>
<dbReference type="SUPFAM" id="SSF53756">
    <property type="entry name" value="UDP-Glycosyltransferase/glycogen phosphorylase"/>
    <property type="match status" value="1"/>
</dbReference>
<proteinExistence type="inferred from homology"/>
<gene>
    <name evidence="3" type="ORF">B0H17DRAFT_1215293</name>
</gene>
<keyword evidence="2" id="KW-0808">Transferase</keyword>
<comment type="similarity">
    <text evidence="1">Belongs to the UDP-glycosyltransferase family.</text>
</comment>
<evidence type="ECO:0000313" key="3">
    <source>
        <dbReference type="EMBL" id="KAJ7649300.1"/>
    </source>
</evidence>